<feature type="non-terminal residue" evidence="4">
    <location>
        <position position="192"/>
    </location>
</feature>
<proteinExistence type="predicted"/>
<evidence type="ECO:0000256" key="1">
    <source>
        <dbReference type="ARBA" id="ARBA00022741"/>
    </source>
</evidence>
<evidence type="ECO:0000256" key="2">
    <source>
        <dbReference type="ARBA" id="ARBA00023134"/>
    </source>
</evidence>
<dbReference type="InterPro" id="IPR035647">
    <property type="entry name" value="EFG_III/V"/>
</dbReference>
<dbReference type="Proteomes" id="UP000194236">
    <property type="component" value="Unassembled WGS sequence"/>
</dbReference>
<dbReference type="GO" id="GO:0005829">
    <property type="term" value="C:cytosol"/>
    <property type="evidence" value="ECO:0007669"/>
    <property type="project" value="TreeGrafter"/>
</dbReference>
<dbReference type="Gene3D" id="2.40.30.10">
    <property type="entry name" value="Translation factors"/>
    <property type="match status" value="1"/>
</dbReference>
<evidence type="ECO:0000313" key="4">
    <source>
        <dbReference type="EMBL" id="OTF70770.1"/>
    </source>
</evidence>
<keyword evidence="5" id="KW-1185">Reference proteome</keyword>
<dbReference type="SUPFAM" id="SSF54980">
    <property type="entry name" value="EF-G C-terminal domain-like"/>
    <property type="match status" value="1"/>
</dbReference>
<dbReference type="Pfam" id="PF14492">
    <property type="entry name" value="EFG_III"/>
    <property type="match status" value="1"/>
</dbReference>
<dbReference type="InterPro" id="IPR009000">
    <property type="entry name" value="Transl_B-barrel_sf"/>
</dbReference>
<dbReference type="EMBL" id="MUJZ01064088">
    <property type="protein sequence ID" value="OTF70770.1"/>
    <property type="molecule type" value="Genomic_DNA"/>
</dbReference>
<organism evidence="4 5">
    <name type="scientific">Euroglyphus maynei</name>
    <name type="common">Mayne's house dust mite</name>
    <dbReference type="NCBI Taxonomy" id="6958"/>
    <lineage>
        <taxon>Eukaryota</taxon>
        <taxon>Metazoa</taxon>
        <taxon>Ecdysozoa</taxon>
        <taxon>Arthropoda</taxon>
        <taxon>Chelicerata</taxon>
        <taxon>Arachnida</taxon>
        <taxon>Acari</taxon>
        <taxon>Acariformes</taxon>
        <taxon>Sarcoptiformes</taxon>
        <taxon>Astigmata</taxon>
        <taxon>Psoroptidia</taxon>
        <taxon>Analgoidea</taxon>
        <taxon>Pyroglyphidae</taxon>
        <taxon>Pyroglyphinae</taxon>
        <taxon>Euroglyphus</taxon>
    </lineage>
</organism>
<dbReference type="GO" id="GO:0003924">
    <property type="term" value="F:GTPase activity"/>
    <property type="evidence" value="ECO:0007669"/>
    <property type="project" value="TreeGrafter"/>
</dbReference>
<dbReference type="GO" id="GO:0005525">
    <property type="term" value="F:GTP binding"/>
    <property type="evidence" value="ECO:0007669"/>
    <property type="project" value="UniProtKB-KW"/>
</dbReference>
<keyword evidence="1" id="KW-0547">Nucleotide-binding</keyword>
<evidence type="ECO:0000259" key="3">
    <source>
        <dbReference type="Pfam" id="PF14492"/>
    </source>
</evidence>
<feature type="domain" description="Elongation Factor G" evidence="3">
    <location>
        <begin position="50"/>
        <end position="107"/>
    </location>
</feature>
<gene>
    <name evidence="4" type="ORF">BLA29_011411</name>
</gene>
<keyword evidence="2" id="KW-0342">GTP-binding</keyword>
<dbReference type="GO" id="GO:1990904">
    <property type="term" value="C:ribonucleoprotein complex"/>
    <property type="evidence" value="ECO:0007669"/>
    <property type="project" value="TreeGrafter"/>
</dbReference>
<comment type="caution">
    <text evidence="4">The sequence shown here is derived from an EMBL/GenBank/DDBJ whole genome shotgun (WGS) entry which is preliminary data.</text>
</comment>
<dbReference type="AlphaFoldDB" id="A0A1Y3AQN6"/>
<dbReference type="PANTHER" id="PTHR42908:SF3">
    <property type="entry name" value="ELONGATION FACTOR-LIKE GTPASE 1"/>
    <property type="match status" value="1"/>
</dbReference>
<name>A0A1Y3AQN6_EURMA</name>
<dbReference type="GO" id="GO:0043022">
    <property type="term" value="F:ribosome binding"/>
    <property type="evidence" value="ECO:0007669"/>
    <property type="project" value="TreeGrafter"/>
</dbReference>
<dbReference type="Gene3D" id="3.30.70.870">
    <property type="entry name" value="Elongation Factor G (Translational Gtpase), domain 3"/>
    <property type="match status" value="1"/>
</dbReference>
<dbReference type="OrthoDB" id="364892at2759"/>
<dbReference type="InterPro" id="IPR041095">
    <property type="entry name" value="EFG_II"/>
</dbReference>
<evidence type="ECO:0000313" key="5">
    <source>
        <dbReference type="Proteomes" id="UP000194236"/>
    </source>
</evidence>
<accession>A0A1Y3AQN6</accession>
<dbReference type="FunFam" id="3.30.70.870:FF:000002">
    <property type="entry name" value="Translation elongation factor 2"/>
    <property type="match status" value="1"/>
</dbReference>
<dbReference type="PANTHER" id="PTHR42908">
    <property type="entry name" value="TRANSLATION ELONGATION FACTOR-RELATED"/>
    <property type="match status" value="1"/>
</dbReference>
<dbReference type="SUPFAM" id="SSF50447">
    <property type="entry name" value="Translation proteins"/>
    <property type="match status" value="1"/>
</dbReference>
<reference evidence="4 5" key="1">
    <citation type="submission" date="2017-03" db="EMBL/GenBank/DDBJ databases">
        <title>Genome Survey of Euroglyphus maynei.</title>
        <authorList>
            <person name="Arlian L.G."/>
            <person name="Morgan M.S."/>
            <person name="Rider S.D."/>
        </authorList>
    </citation>
    <scope>NUCLEOTIDE SEQUENCE [LARGE SCALE GENOMIC DNA]</scope>
    <source>
        <strain evidence="4">Arlian Lab</strain>
        <tissue evidence="4">Whole body</tissue>
    </source>
</reference>
<dbReference type="GO" id="GO:0042256">
    <property type="term" value="P:cytosolic ribosome assembly"/>
    <property type="evidence" value="ECO:0007669"/>
    <property type="project" value="TreeGrafter"/>
</dbReference>
<sequence length="192" mass="21561">MGRDLESVDEVNAGHICGIGNLQSHIIKSATLSSTIYCPPITFDISKSIPILRVAVEPKNPWDMPRLTQALRMLNQSDPCVDVKIQETGEHVIITTGEVHLERCIVDLVNFLGEEIEFNISDPIVPFRETIVEPPKVDTLNESISDQKTLSTATTNNNCKKSIEQMTPNRKFLFRIYAKPLPVKVVETLDKY</sequence>
<protein>
    <recommendedName>
        <fullName evidence="3">Elongation Factor G domain-containing protein</fullName>
    </recommendedName>
</protein>